<dbReference type="OrthoDB" id="5959530at2"/>
<protein>
    <submittedName>
        <fullName evidence="1">Uncharacterized protein DUF3301</fullName>
    </submittedName>
</protein>
<gene>
    <name evidence="1" type="ORF">EV699_105221</name>
</gene>
<sequence length="117" mass="13037">MTPSQALLVIVIIAAAGALWRSALAAREQALVLCRRFCSCRGLQLLDDTVEVRGLALVRDADGWPVWRRRYGFEFTPDGQARFGGELVLRGLRLESLHAAGDFEEGAVIRAQARWRE</sequence>
<dbReference type="EMBL" id="SLWY01000005">
    <property type="protein sequence ID" value="TCO82430.1"/>
    <property type="molecule type" value="Genomic_DNA"/>
</dbReference>
<dbReference type="AlphaFoldDB" id="A0A4V2SD89"/>
<dbReference type="Pfam" id="PF11743">
    <property type="entry name" value="DUF3301"/>
    <property type="match status" value="1"/>
</dbReference>
<organism evidence="1 2">
    <name type="scientific">Plasticicumulans lactativorans</name>
    <dbReference type="NCBI Taxonomy" id="1133106"/>
    <lineage>
        <taxon>Bacteria</taxon>
        <taxon>Pseudomonadati</taxon>
        <taxon>Pseudomonadota</taxon>
        <taxon>Gammaproteobacteria</taxon>
        <taxon>Candidatus Competibacteraceae</taxon>
        <taxon>Plasticicumulans</taxon>
    </lineage>
</organism>
<dbReference type="InterPro" id="IPR021732">
    <property type="entry name" value="DUF3301"/>
</dbReference>
<evidence type="ECO:0000313" key="2">
    <source>
        <dbReference type="Proteomes" id="UP000295765"/>
    </source>
</evidence>
<dbReference type="Proteomes" id="UP000295765">
    <property type="component" value="Unassembled WGS sequence"/>
</dbReference>
<proteinExistence type="predicted"/>
<accession>A0A4V2SD89</accession>
<dbReference type="RefSeq" id="WP_132539853.1">
    <property type="nucleotide sequence ID" value="NZ_SLWY01000005.1"/>
</dbReference>
<keyword evidence="2" id="KW-1185">Reference proteome</keyword>
<reference evidence="1 2" key="1">
    <citation type="submission" date="2019-03" db="EMBL/GenBank/DDBJ databases">
        <title>Genomic Encyclopedia of Type Strains, Phase IV (KMG-IV): sequencing the most valuable type-strain genomes for metagenomic binning, comparative biology and taxonomic classification.</title>
        <authorList>
            <person name="Goeker M."/>
        </authorList>
    </citation>
    <scope>NUCLEOTIDE SEQUENCE [LARGE SCALE GENOMIC DNA]</scope>
    <source>
        <strain evidence="1 2">DSM 25287</strain>
    </source>
</reference>
<evidence type="ECO:0000313" key="1">
    <source>
        <dbReference type="EMBL" id="TCO82430.1"/>
    </source>
</evidence>
<comment type="caution">
    <text evidence="1">The sequence shown here is derived from an EMBL/GenBank/DDBJ whole genome shotgun (WGS) entry which is preliminary data.</text>
</comment>
<name>A0A4V2SD89_9GAMM</name>